<sequence>MSESTTATGTAATTTPAKTTLPAALDASTATLEDIVTAVNSTIAYAGQLPTSEGATLTSDQVSAVERLTSFFKI</sequence>
<keyword evidence="2" id="KW-1185">Reference proteome</keyword>
<organism evidence="1 2">
    <name type="scientific">Gluconobacter phage GC1</name>
    <dbReference type="NCBI Taxonomy" id="2047788"/>
    <lineage>
        <taxon>Viruses</taxon>
        <taxon>Varidnaviria</taxon>
        <taxon>Bamfordvirae</taxon>
        <taxon>Preplasmiviricota</taxon>
        <taxon>Prepoliviricotina</taxon>
        <taxon>Tectiliviricetes</taxon>
        <taxon>Kalamavirales</taxon>
        <taxon>Tectiviridae</taxon>
        <taxon>Gammatectivirus</taxon>
        <taxon>Gammatectivirus GC1</taxon>
    </lineage>
</organism>
<evidence type="ECO:0000313" key="2">
    <source>
        <dbReference type="Proteomes" id="UP000241016"/>
    </source>
</evidence>
<evidence type="ECO:0000313" key="1">
    <source>
        <dbReference type="EMBL" id="ATS92574.1"/>
    </source>
</evidence>
<name>A0A2I5AR60_9VIRU</name>
<accession>A0A2I5AR60</accession>
<protein>
    <submittedName>
        <fullName evidence="1">Uncharacterized protein</fullName>
    </submittedName>
</protein>
<proteinExistence type="predicted"/>
<reference evidence="1 2" key="1">
    <citation type="journal article" date="2018" name="Viruses">
        <title>Bacteriophage GC1, a Novel Tectivirus Infecting Gluconobacter Cerinus, an Acetic Acid Bacterium Associated with Wine-Making.</title>
        <authorList>
            <person name="Philippe C."/>
            <person name="Krupovic M."/>
            <person name="Jaomanjaka F."/>
            <person name="Claisse O."/>
            <person name="Petrel M."/>
            <person name="le Marrec C."/>
        </authorList>
    </citation>
    <scope>NUCLEOTIDE SEQUENCE [LARGE SCALE GENOMIC DNA]</scope>
</reference>
<dbReference type="Proteomes" id="UP000241016">
    <property type="component" value="Segment"/>
</dbReference>
<dbReference type="EMBL" id="MG159787">
    <property type="protein sequence ID" value="ATS92574.1"/>
    <property type="molecule type" value="Genomic_DNA"/>
</dbReference>
<gene>
    <name evidence="1" type="ORF">GC1_00006</name>
</gene>